<comment type="caution">
    <text evidence="1">The sequence shown here is derived from an EMBL/GenBank/DDBJ whole genome shotgun (WGS) entry which is preliminary data.</text>
</comment>
<accession>A0A318UJJ1</accession>
<gene>
    <name evidence="1" type="ORF">B0O44_10226</name>
</gene>
<evidence type="ECO:0000313" key="2">
    <source>
        <dbReference type="Proteomes" id="UP000248198"/>
    </source>
</evidence>
<dbReference type="EMBL" id="QKLU01000002">
    <property type="protein sequence ID" value="PYF75477.1"/>
    <property type="molecule type" value="Genomic_DNA"/>
</dbReference>
<name>A0A318UJJ1_9SPHI</name>
<proteinExistence type="predicted"/>
<sequence>MEKVSFTDHFSLKLQLKASAFMRHYAVKHRYAKGDQEQSVKYNMDVSYVRTLLDRSRIFRLERSEDVYVNDSEPDLIADELAYACGKVFYPLLLEIDFEGKYLSVYNYDEIIARWKTLRPKVNEYFKGIYTEKYLDLMDLALSSSEQVSRIFRQDLFVTSFFVPLYINYGPELKKENQVSVPLLSRVDPFRFASVQQVNPLLNEAGNVEIECKGNACDPRTEQDLLDGHCFPIEQLTNPEATALTGEYAARYVLEPETKAIRSIYATWLLDFESQEETELKIFEILEQDQQEIKEQGQEPIRPGMVFIDGGKSGKERKITSIFNFLWD</sequence>
<keyword evidence="2" id="KW-1185">Reference proteome</keyword>
<evidence type="ECO:0000313" key="1">
    <source>
        <dbReference type="EMBL" id="PYF75477.1"/>
    </source>
</evidence>
<dbReference type="AlphaFoldDB" id="A0A318UJJ1"/>
<dbReference type="OrthoDB" id="1014182at2"/>
<reference evidence="1 2" key="1">
    <citation type="submission" date="2018-06" db="EMBL/GenBank/DDBJ databases">
        <title>Genomic Encyclopedia of Archaeal and Bacterial Type Strains, Phase II (KMG-II): from individual species to whole genera.</title>
        <authorList>
            <person name="Goeker M."/>
        </authorList>
    </citation>
    <scope>NUCLEOTIDE SEQUENCE [LARGE SCALE GENOMIC DNA]</scope>
    <source>
        <strain evidence="1 2">DSM 27372</strain>
    </source>
</reference>
<protein>
    <submittedName>
        <fullName evidence="1">Uncharacterized protein</fullName>
    </submittedName>
</protein>
<dbReference type="RefSeq" id="WP_110827660.1">
    <property type="nucleotide sequence ID" value="NZ_QKLU01000002.1"/>
</dbReference>
<dbReference type="Proteomes" id="UP000248198">
    <property type="component" value="Unassembled WGS sequence"/>
</dbReference>
<organism evidence="1 2">
    <name type="scientific">Pedobacter nutrimenti</name>
    <dbReference type="NCBI Taxonomy" id="1241337"/>
    <lineage>
        <taxon>Bacteria</taxon>
        <taxon>Pseudomonadati</taxon>
        <taxon>Bacteroidota</taxon>
        <taxon>Sphingobacteriia</taxon>
        <taxon>Sphingobacteriales</taxon>
        <taxon>Sphingobacteriaceae</taxon>
        <taxon>Pedobacter</taxon>
    </lineage>
</organism>